<feature type="compositionally biased region" description="Basic and acidic residues" evidence="1">
    <location>
        <begin position="82"/>
        <end position="91"/>
    </location>
</feature>
<sequence length="206" mass="22803">MNREGQGVNIEETHQFLEYKIETARGDTRSKPEVVRADIARAYRTAKTRADELLHEAEASVAKQNRALRRKAFVPPPGTEGGDARSRRDAADRAAMIEDPREAAEILRRAEDHGDVILAAAVAERAYDQAAMVGRIGKDTGWSTVLGEYTAERPTVRETLAQLADVPDMNNPAHRMQLAMRYAVQKPSEIEHLSDAQITALADSED</sequence>
<protein>
    <recommendedName>
        <fullName evidence="4">DUF222 domain-containing protein</fullName>
    </recommendedName>
</protein>
<organism evidence="2 3">
    <name type="scientific">Actinomadura chokoriensis</name>
    <dbReference type="NCBI Taxonomy" id="454156"/>
    <lineage>
        <taxon>Bacteria</taxon>
        <taxon>Bacillati</taxon>
        <taxon>Actinomycetota</taxon>
        <taxon>Actinomycetes</taxon>
        <taxon>Streptosporangiales</taxon>
        <taxon>Thermomonosporaceae</taxon>
        <taxon>Actinomadura</taxon>
    </lineage>
</organism>
<name>A0ABV4R996_9ACTN</name>
<keyword evidence="3" id="KW-1185">Reference proteome</keyword>
<comment type="caution">
    <text evidence="2">The sequence shown here is derived from an EMBL/GenBank/DDBJ whole genome shotgun (WGS) entry which is preliminary data.</text>
</comment>
<proteinExistence type="predicted"/>
<gene>
    <name evidence="2" type="ORF">SM436_37600</name>
</gene>
<dbReference type="RefSeq" id="WP_371946452.1">
    <property type="nucleotide sequence ID" value="NZ_JAXCEH010000063.1"/>
</dbReference>
<accession>A0ABV4R996</accession>
<evidence type="ECO:0000313" key="2">
    <source>
        <dbReference type="EMBL" id="MFA1559434.1"/>
    </source>
</evidence>
<reference evidence="2 3" key="1">
    <citation type="submission" date="2023-11" db="EMBL/GenBank/DDBJ databases">
        <title>Actinomadura monticuli sp. nov., isolated from volcanic ash.</title>
        <authorList>
            <person name="Lee S.D."/>
            <person name="Yang H."/>
            <person name="Kim I.S."/>
        </authorList>
    </citation>
    <scope>NUCLEOTIDE SEQUENCE [LARGE SCALE GENOMIC DNA]</scope>
    <source>
        <strain evidence="2 3">DSM 45346</strain>
    </source>
</reference>
<evidence type="ECO:0000256" key="1">
    <source>
        <dbReference type="SAM" id="MobiDB-lite"/>
    </source>
</evidence>
<feature type="region of interest" description="Disordered" evidence="1">
    <location>
        <begin position="67"/>
        <end position="91"/>
    </location>
</feature>
<evidence type="ECO:0008006" key="4">
    <source>
        <dbReference type="Google" id="ProtNLM"/>
    </source>
</evidence>
<evidence type="ECO:0000313" key="3">
    <source>
        <dbReference type="Proteomes" id="UP001569904"/>
    </source>
</evidence>
<dbReference type="Proteomes" id="UP001569904">
    <property type="component" value="Unassembled WGS sequence"/>
</dbReference>
<dbReference type="EMBL" id="JAXCEH010000063">
    <property type="protein sequence ID" value="MFA1559434.1"/>
    <property type="molecule type" value="Genomic_DNA"/>
</dbReference>